<dbReference type="PANTHER" id="PTHR43390">
    <property type="entry name" value="SIGNAL PEPTIDASE I"/>
    <property type="match status" value="1"/>
</dbReference>
<dbReference type="Gene3D" id="2.10.109.10">
    <property type="entry name" value="Umud Fragment, subunit A"/>
    <property type="match status" value="2"/>
</dbReference>
<proteinExistence type="inferred from homology"/>
<evidence type="ECO:0000313" key="9">
    <source>
        <dbReference type="EMBL" id="QXO84752.1"/>
    </source>
</evidence>
<dbReference type="GO" id="GO:0004252">
    <property type="term" value="F:serine-type endopeptidase activity"/>
    <property type="evidence" value="ECO:0007669"/>
    <property type="project" value="InterPro"/>
</dbReference>
<keyword evidence="5 7" id="KW-0378">Hydrolase</keyword>
<evidence type="ECO:0000256" key="6">
    <source>
        <dbReference type="PIRSR" id="PIRSR600223-1"/>
    </source>
</evidence>
<dbReference type="GO" id="GO:0009003">
    <property type="term" value="F:signal peptidase activity"/>
    <property type="evidence" value="ECO:0007669"/>
    <property type="project" value="UniProtKB-EC"/>
</dbReference>
<dbReference type="InterPro" id="IPR000223">
    <property type="entry name" value="Pept_S26A_signal_pept_1"/>
</dbReference>
<gene>
    <name evidence="9" type="primary">lepB</name>
    <name evidence="9" type="ORF">Tn6712_000128</name>
</gene>
<evidence type="ECO:0000259" key="8">
    <source>
        <dbReference type="Pfam" id="PF10502"/>
    </source>
</evidence>
<keyword evidence="7" id="KW-0812">Transmembrane</keyword>
<dbReference type="Pfam" id="PF10502">
    <property type="entry name" value="Peptidase_S26"/>
    <property type="match status" value="1"/>
</dbReference>
<dbReference type="SUPFAM" id="SSF51306">
    <property type="entry name" value="LexA/Signal peptidase"/>
    <property type="match status" value="1"/>
</dbReference>
<feature type="active site" evidence="6">
    <location>
        <position position="94"/>
    </location>
</feature>
<keyword evidence="7" id="KW-0645">Protease</keyword>
<dbReference type="PROSITE" id="PS00761">
    <property type="entry name" value="SPASE_I_3"/>
    <property type="match status" value="1"/>
</dbReference>
<dbReference type="CDD" id="cd06530">
    <property type="entry name" value="S26_SPase_I"/>
    <property type="match status" value="1"/>
</dbReference>
<reference evidence="9" key="1">
    <citation type="submission" date="2020-08" db="EMBL/GenBank/DDBJ databases">
        <title>Novel genomic islands and a new vanD-subtype in the first VanD-type vancomycin resistant enterococci identified in Norway.</title>
        <authorList>
            <person name="Rubaye A.M."/>
            <person name="Janice J."/>
            <person name="Sundsfjord A."/>
            <person name="Hegstad K."/>
        </authorList>
    </citation>
    <scope>NUCLEOTIDE SEQUENCE</scope>
    <source>
        <strain evidence="9">KresVRE0002</strain>
    </source>
</reference>
<keyword evidence="7" id="KW-1133">Transmembrane helix</keyword>
<keyword evidence="7" id="KW-0472">Membrane</keyword>
<evidence type="ECO:0000256" key="5">
    <source>
        <dbReference type="ARBA" id="ARBA00022801"/>
    </source>
</evidence>
<comment type="subcellular location">
    <subcellularLocation>
        <location evidence="2">Cell membrane</location>
        <topology evidence="2">Single-pass type II membrane protein</topology>
    </subcellularLocation>
    <subcellularLocation>
        <location evidence="7">Membrane</location>
        <topology evidence="7">Single-pass type II membrane protein</topology>
    </subcellularLocation>
</comment>
<evidence type="ECO:0000256" key="4">
    <source>
        <dbReference type="ARBA" id="ARBA00013208"/>
    </source>
</evidence>
<protein>
    <recommendedName>
        <fullName evidence="4 7">Signal peptidase I</fullName>
        <ecNumber evidence="4 7">3.4.21.89</ecNumber>
    </recommendedName>
</protein>
<dbReference type="EC" id="3.4.21.89" evidence="4 7"/>
<organism evidence="9">
    <name type="scientific">Enterococcus faecium</name>
    <name type="common">Streptococcus faecium</name>
    <dbReference type="NCBI Taxonomy" id="1352"/>
    <lineage>
        <taxon>Bacteria</taxon>
        <taxon>Bacillati</taxon>
        <taxon>Bacillota</taxon>
        <taxon>Bacilli</taxon>
        <taxon>Lactobacillales</taxon>
        <taxon>Enterococcaceae</taxon>
        <taxon>Enterococcus</taxon>
    </lineage>
</organism>
<comment type="catalytic activity">
    <reaction evidence="1 7">
        <text>Cleavage of hydrophobic, N-terminal signal or leader sequences from secreted and periplasmic proteins.</text>
        <dbReference type="EC" id="3.4.21.89"/>
    </reaction>
</comment>
<feature type="domain" description="Peptidase S26" evidence="8">
    <location>
        <begin position="32"/>
        <end position="113"/>
    </location>
</feature>
<evidence type="ECO:0000256" key="3">
    <source>
        <dbReference type="ARBA" id="ARBA00009370"/>
    </source>
</evidence>
<evidence type="ECO:0000256" key="2">
    <source>
        <dbReference type="ARBA" id="ARBA00004401"/>
    </source>
</evidence>
<accession>A0A8F5V602</accession>
<comment type="similarity">
    <text evidence="3 7">Belongs to the peptidase S26 family.</text>
</comment>
<feature type="active site" evidence="6">
    <location>
        <position position="57"/>
    </location>
</feature>
<dbReference type="InterPro" id="IPR019758">
    <property type="entry name" value="Pept_S26A_signal_pept_1_CS"/>
</dbReference>
<dbReference type="NCBIfam" id="TIGR02227">
    <property type="entry name" value="sigpep_I_bact"/>
    <property type="match status" value="1"/>
</dbReference>
<dbReference type="PANTHER" id="PTHR43390:SF1">
    <property type="entry name" value="CHLOROPLAST PROCESSING PEPTIDASE"/>
    <property type="match status" value="1"/>
</dbReference>
<dbReference type="EMBL" id="MT951616">
    <property type="protein sequence ID" value="QXO84752.1"/>
    <property type="molecule type" value="Genomic_DNA"/>
</dbReference>
<dbReference type="GO" id="GO:0006465">
    <property type="term" value="P:signal peptide processing"/>
    <property type="evidence" value="ECO:0007669"/>
    <property type="project" value="InterPro"/>
</dbReference>
<dbReference type="InterPro" id="IPR019533">
    <property type="entry name" value="Peptidase_S26"/>
</dbReference>
<sequence>MLTALFGFQHPNFLFWRQIMNIRKKNIRIWLIPFLIMAITLILFKAVFLLGYVPTESMEPTLKKDSYIVGTRIFSKLEIGDIIIFYHDGKLLVKRIAAAEGESVEHNGVSLTVPENSYYVLGDNAEHSLDSRYWEDPFVKQEDIVARLFWP</sequence>
<dbReference type="InterPro" id="IPR036286">
    <property type="entry name" value="LexA/Signal_pep-like_sf"/>
</dbReference>
<dbReference type="AlphaFoldDB" id="A0A8F5V602"/>
<evidence type="ECO:0000256" key="7">
    <source>
        <dbReference type="RuleBase" id="RU362042"/>
    </source>
</evidence>
<evidence type="ECO:0000256" key="1">
    <source>
        <dbReference type="ARBA" id="ARBA00000677"/>
    </source>
</evidence>
<dbReference type="PRINTS" id="PR00727">
    <property type="entry name" value="LEADERPTASE"/>
</dbReference>
<name>A0A8F5V602_ENTFC</name>
<dbReference type="GO" id="GO:0005886">
    <property type="term" value="C:plasma membrane"/>
    <property type="evidence" value="ECO:0007669"/>
    <property type="project" value="UniProtKB-SubCell"/>
</dbReference>
<feature type="transmembrane region" description="Helical" evidence="7">
    <location>
        <begin position="29"/>
        <end position="53"/>
    </location>
</feature>